<evidence type="ECO:0000313" key="1">
    <source>
        <dbReference type="EMBL" id="QHT09737.1"/>
    </source>
</evidence>
<reference evidence="1" key="1">
    <citation type="journal article" date="2020" name="Nature">
        <title>Giant virus diversity and host interactions through global metagenomics.</title>
        <authorList>
            <person name="Schulz F."/>
            <person name="Roux S."/>
            <person name="Paez-Espino D."/>
            <person name="Jungbluth S."/>
            <person name="Walsh D.A."/>
            <person name="Denef V.J."/>
            <person name="McMahon K.D."/>
            <person name="Konstantinidis K.T."/>
            <person name="Eloe-Fadrosh E.A."/>
            <person name="Kyrpides N.C."/>
            <person name="Woyke T."/>
        </authorList>
    </citation>
    <scope>NUCLEOTIDE SEQUENCE</scope>
    <source>
        <strain evidence="1">GVMAG-M-3300023174-102</strain>
    </source>
</reference>
<sequence>MSDKEDSYDEDEQDKDAKQEYTIIPLRILKECKEYYETHKKIVILKKYIENKEALVELKKFLNISK</sequence>
<dbReference type="AlphaFoldDB" id="A0A6C0CZN3"/>
<proteinExistence type="predicted"/>
<name>A0A6C0CZN3_9ZZZZ</name>
<organism evidence="1">
    <name type="scientific">viral metagenome</name>
    <dbReference type="NCBI Taxonomy" id="1070528"/>
    <lineage>
        <taxon>unclassified sequences</taxon>
        <taxon>metagenomes</taxon>
        <taxon>organismal metagenomes</taxon>
    </lineage>
</organism>
<protein>
    <submittedName>
        <fullName evidence="1">Uncharacterized protein</fullName>
    </submittedName>
</protein>
<dbReference type="EMBL" id="MN739514">
    <property type="protein sequence ID" value="QHT09737.1"/>
    <property type="molecule type" value="Genomic_DNA"/>
</dbReference>
<accession>A0A6C0CZN3</accession>